<name>A0ACB0Y7X0_MELEN</name>
<organism evidence="1 2">
    <name type="scientific">Meloidogyne enterolobii</name>
    <name type="common">Root-knot nematode worm</name>
    <name type="synonym">Meloidogyne mayaguensis</name>
    <dbReference type="NCBI Taxonomy" id="390850"/>
    <lineage>
        <taxon>Eukaryota</taxon>
        <taxon>Metazoa</taxon>
        <taxon>Ecdysozoa</taxon>
        <taxon>Nematoda</taxon>
        <taxon>Chromadorea</taxon>
        <taxon>Rhabditida</taxon>
        <taxon>Tylenchina</taxon>
        <taxon>Tylenchomorpha</taxon>
        <taxon>Tylenchoidea</taxon>
        <taxon>Meloidogynidae</taxon>
        <taxon>Meloidogyninae</taxon>
        <taxon>Meloidogyne</taxon>
    </lineage>
</organism>
<reference evidence="1" key="1">
    <citation type="submission" date="2023-11" db="EMBL/GenBank/DDBJ databases">
        <authorList>
            <person name="Poullet M."/>
        </authorList>
    </citation>
    <scope>NUCLEOTIDE SEQUENCE</scope>
    <source>
        <strain evidence="1">E1834</strain>
    </source>
</reference>
<accession>A0ACB0Y7X0</accession>
<evidence type="ECO:0000313" key="1">
    <source>
        <dbReference type="EMBL" id="CAK5034887.1"/>
    </source>
</evidence>
<proteinExistence type="predicted"/>
<gene>
    <name evidence="1" type="ORF">MENTE1834_LOCUS8569</name>
</gene>
<keyword evidence="2" id="KW-1185">Reference proteome</keyword>
<evidence type="ECO:0000313" key="2">
    <source>
        <dbReference type="Proteomes" id="UP001497535"/>
    </source>
</evidence>
<comment type="caution">
    <text evidence="1">The sequence shown here is derived from an EMBL/GenBank/DDBJ whole genome shotgun (WGS) entry which is preliminary data.</text>
</comment>
<dbReference type="Proteomes" id="UP001497535">
    <property type="component" value="Unassembled WGS sequence"/>
</dbReference>
<dbReference type="EMBL" id="CAVMJV010000007">
    <property type="protein sequence ID" value="CAK5034887.1"/>
    <property type="molecule type" value="Genomic_DNA"/>
</dbReference>
<sequence length="167" mass="18779">MSSINNKSSPSSTRNRTQSMGSNNSSTNSDYYLFNNGNTKSILKNPNLNSELIKGKNGRRFRQYSMEENSNNNSNSVLGEGRSVVTFFLNSEESPPTISDNTEKKQQKHKNRQRASLSSIHPNNLITSSTNLSPPPFRRTSLPVQSNRQNLVISFIFSILNYLRSSI</sequence>
<protein>
    <submittedName>
        <fullName evidence="1">Uncharacterized protein</fullName>
    </submittedName>
</protein>